<organism evidence="2 3">
    <name type="scientific">Tothia fuscella</name>
    <dbReference type="NCBI Taxonomy" id="1048955"/>
    <lineage>
        <taxon>Eukaryota</taxon>
        <taxon>Fungi</taxon>
        <taxon>Dikarya</taxon>
        <taxon>Ascomycota</taxon>
        <taxon>Pezizomycotina</taxon>
        <taxon>Dothideomycetes</taxon>
        <taxon>Pleosporomycetidae</taxon>
        <taxon>Venturiales</taxon>
        <taxon>Cylindrosympodiaceae</taxon>
        <taxon>Tothia</taxon>
    </lineage>
</organism>
<protein>
    <submittedName>
        <fullName evidence="2">Uncharacterized protein</fullName>
    </submittedName>
</protein>
<keyword evidence="1" id="KW-0732">Signal</keyword>
<dbReference type="OrthoDB" id="3944895at2759"/>
<feature type="chain" id="PRO_5040163239" evidence="1">
    <location>
        <begin position="20"/>
        <end position="117"/>
    </location>
</feature>
<dbReference type="EMBL" id="MU007010">
    <property type="protein sequence ID" value="KAF2436581.1"/>
    <property type="molecule type" value="Genomic_DNA"/>
</dbReference>
<gene>
    <name evidence="2" type="ORF">EJ08DRAFT_152699</name>
</gene>
<name>A0A9P4U4E4_9PEZI</name>
<feature type="signal peptide" evidence="1">
    <location>
        <begin position="1"/>
        <end position="19"/>
    </location>
</feature>
<sequence length="117" mass="11929">MHFTTPLLLLSTLIATSLALAVPEAQAEAKQATPKYKSCGGRTINGQSQCKKDEICVDDPRAGGCGLACDAAGICVKPVFCGGFAGFACEKGLICVDDPRDDCDPTNGGADCGGICV</sequence>
<accession>A0A9P4U4E4</accession>
<dbReference type="AlphaFoldDB" id="A0A9P4U4E4"/>
<dbReference type="Proteomes" id="UP000800235">
    <property type="component" value="Unassembled WGS sequence"/>
</dbReference>
<comment type="caution">
    <text evidence="2">The sequence shown here is derived from an EMBL/GenBank/DDBJ whole genome shotgun (WGS) entry which is preliminary data.</text>
</comment>
<proteinExistence type="predicted"/>
<reference evidence="2" key="1">
    <citation type="journal article" date="2020" name="Stud. Mycol.">
        <title>101 Dothideomycetes genomes: a test case for predicting lifestyles and emergence of pathogens.</title>
        <authorList>
            <person name="Haridas S."/>
            <person name="Albert R."/>
            <person name="Binder M."/>
            <person name="Bloem J."/>
            <person name="Labutti K."/>
            <person name="Salamov A."/>
            <person name="Andreopoulos B."/>
            <person name="Baker S."/>
            <person name="Barry K."/>
            <person name="Bills G."/>
            <person name="Bluhm B."/>
            <person name="Cannon C."/>
            <person name="Castanera R."/>
            <person name="Culley D."/>
            <person name="Daum C."/>
            <person name="Ezra D."/>
            <person name="Gonzalez J."/>
            <person name="Henrissat B."/>
            <person name="Kuo A."/>
            <person name="Liang C."/>
            <person name="Lipzen A."/>
            <person name="Lutzoni F."/>
            <person name="Magnuson J."/>
            <person name="Mondo S."/>
            <person name="Nolan M."/>
            <person name="Ohm R."/>
            <person name="Pangilinan J."/>
            <person name="Park H.-J."/>
            <person name="Ramirez L."/>
            <person name="Alfaro M."/>
            <person name="Sun H."/>
            <person name="Tritt A."/>
            <person name="Yoshinaga Y."/>
            <person name="Zwiers L.-H."/>
            <person name="Turgeon B."/>
            <person name="Goodwin S."/>
            <person name="Spatafora J."/>
            <person name="Crous P."/>
            <person name="Grigoriev I."/>
        </authorList>
    </citation>
    <scope>NUCLEOTIDE SEQUENCE</scope>
    <source>
        <strain evidence="2">CBS 130266</strain>
    </source>
</reference>
<evidence type="ECO:0000256" key="1">
    <source>
        <dbReference type="SAM" id="SignalP"/>
    </source>
</evidence>
<evidence type="ECO:0000313" key="3">
    <source>
        <dbReference type="Proteomes" id="UP000800235"/>
    </source>
</evidence>
<keyword evidence="3" id="KW-1185">Reference proteome</keyword>
<evidence type="ECO:0000313" key="2">
    <source>
        <dbReference type="EMBL" id="KAF2436581.1"/>
    </source>
</evidence>